<feature type="coiled-coil region" evidence="5">
    <location>
        <begin position="222"/>
        <end position="252"/>
    </location>
</feature>
<proteinExistence type="predicted"/>
<dbReference type="PANTHER" id="PTHR45339">
    <property type="entry name" value="HYBRID SIGNAL TRANSDUCTION HISTIDINE KINASE J"/>
    <property type="match status" value="1"/>
</dbReference>
<dbReference type="Gene3D" id="3.30.565.10">
    <property type="entry name" value="Histidine kinase-like ATPase, C-terminal domain"/>
    <property type="match status" value="1"/>
</dbReference>
<dbReference type="Pfam" id="PF00072">
    <property type="entry name" value="Response_reg"/>
    <property type="match status" value="2"/>
</dbReference>
<keyword evidence="6" id="KW-1133">Transmembrane helix</keyword>
<dbReference type="Gene3D" id="1.10.287.130">
    <property type="match status" value="1"/>
</dbReference>
<dbReference type="CDD" id="cd00082">
    <property type="entry name" value="HisKA"/>
    <property type="match status" value="1"/>
</dbReference>
<dbReference type="InterPro" id="IPR005467">
    <property type="entry name" value="His_kinase_dom"/>
</dbReference>
<dbReference type="Pfam" id="PF00512">
    <property type="entry name" value="HisKA"/>
    <property type="match status" value="1"/>
</dbReference>
<reference evidence="9 10" key="1">
    <citation type="submission" date="2021-04" db="EMBL/GenBank/DDBJ databases">
        <title>Magnetospirillum sulfuroxidans sp. nov., a facultative chemolithoautotrophic sulfur-oxidizing alphaproteobacterium isolated from freshwater sediment and proposals for Paramagetospirillum gen. nov., and Magnetospirillaceae fam. nov.</title>
        <authorList>
            <person name="Koziaeva V."/>
            <person name="Geelhoed J.S."/>
            <person name="Sorokin D.Y."/>
            <person name="Grouzdev D.S."/>
        </authorList>
    </citation>
    <scope>NUCLEOTIDE SEQUENCE [LARGE SCALE GENOMIC DNA]</scope>
    <source>
        <strain evidence="9 10">J10</strain>
    </source>
</reference>
<dbReference type="SMART" id="SM00387">
    <property type="entry name" value="HATPase_c"/>
    <property type="match status" value="1"/>
</dbReference>
<dbReference type="Pfam" id="PF02518">
    <property type="entry name" value="HATPase_c"/>
    <property type="match status" value="1"/>
</dbReference>
<dbReference type="InterPro" id="IPR036097">
    <property type="entry name" value="HisK_dim/P_sf"/>
</dbReference>
<feature type="transmembrane region" description="Helical" evidence="6">
    <location>
        <begin position="189"/>
        <end position="209"/>
    </location>
</feature>
<feature type="transmembrane region" description="Helical" evidence="6">
    <location>
        <begin position="6"/>
        <end position="29"/>
    </location>
</feature>
<dbReference type="InterPro" id="IPR003594">
    <property type="entry name" value="HATPase_dom"/>
</dbReference>
<evidence type="ECO:0000256" key="6">
    <source>
        <dbReference type="SAM" id="Phobius"/>
    </source>
</evidence>
<comment type="caution">
    <text evidence="9">The sequence shown here is derived from an EMBL/GenBank/DDBJ whole genome shotgun (WGS) entry which is preliminary data.</text>
</comment>
<gene>
    <name evidence="9" type="ORF">KEC16_03180</name>
</gene>
<dbReference type="EMBL" id="JAGTUF010000001">
    <property type="protein sequence ID" value="MBR9970715.1"/>
    <property type="molecule type" value="Genomic_DNA"/>
</dbReference>
<feature type="modified residue" description="4-aspartylphosphate" evidence="4">
    <location>
        <position position="545"/>
    </location>
</feature>
<dbReference type="SUPFAM" id="SSF52172">
    <property type="entry name" value="CheY-like"/>
    <property type="match status" value="2"/>
</dbReference>
<evidence type="ECO:0000313" key="10">
    <source>
        <dbReference type="Proteomes" id="UP000680714"/>
    </source>
</evidence>
<dbReference type="SUPFAM" id="SSF47384">
    <property type="entry name" value="Homodimeric domain of signal transducing histidine kinase"/>
    <property type="match status" value="1"/>
</dbReference>
<keyword evidence="6" id="KW-0472">Membrane</keyword>
<dbReference type="InterPro" id="IPR001789">
    <property type="entry name" value="Sig_transdc_resp-reg_receiver"/>
</dbReference>
<dbReference type="InterPro" id="IPR011006">
    <property type="entry name" value="CheY-like_superfamily"/>
</dbReference>
<keyword evidence="3 4" id="KW-0597">Phosphoprotein</keyword>
<keyword evidence="6" id="KW-0812">Transmembrane</keyword>
<dbReference type="PANTHER" id="PTHR45339:SF5">
    <property type="entry name" value="HISTIDINE KINASE"/>
    <property type="match status" value="1"/>
</dbReference>
<dbReference type="PRINTS" id="PR00344">
    <property type="entry name" value="BCTRLSENSOR"/>
</dbReference>
<organism evidence="9 10">
    <name type="scientific">Magnetospirillum sulfuroxidans</name>
    <dbReference type="NCBI Taxonomy" id="611300"/>
    <lineage>
        <taxon>Bacteria</taxon>
        <taxon>Pseudomonadati</taxon>
        <taxon>Pseudomonadota</taxon>
        <taxon>Alphaproteobacteria</taxon>
        <taxon>Rhodospirillales</taxon>
        <taxon>Rhodospirillaceae</taxon>
        <taxon>Magnetospirillum</taxon>
    </lineage>
</organism>
<dbReference type="CDD" id="cd17546">
    <property type="entry name" value="REC_hyHK_CKI1_RcsC-like"/>
    <property type="match status" value="1"/>
</dbReference>
<comment type="catalytic activity">
    <reaction evidence="1">
        <text>ATP + protein L-histidine = ADP + protein N-phospho-L-histidine.</text>
        <dbReference type="EC" id="2.7.13.3"/>
    </reaction>
</comment>
<feature type="domain" description="Histidine kinase" evidence="7">
    <location>
        <begin position="256"/>
        <end position="473"/>
    </location>
</feature>
<dbReference type="PROSITE" id="PS50109">
    <property type="entry name" value="HIS_KIN"/>
    <property type="match status" value="1"/>
</dbReference>
<evidence type="ECO:0000259" key="7">
    <source>
        <dbReference type="PROSITE" id="PS50109"/>
    </source>
</evidence>
<evidence type="ECO:0000256" key="1">
    <source>
        <dbReference type="ARBA" id="ARBA00000085"/>
    </source>
</evidence>
<feature type="domain" description="Response regulatory" evidence="8">
    <location>
        <begin position="492"/>
        <end position="612"/>
    </location>
</feature>
<evidence type="ECO:0000313" key="9">
    <source>
        <dbReference type="EMBL" id="MBR9970715.1"/>
    </source>
</evidence>
<sequence length="761" mass="81907">MKRPNFTATFTLAALFLAALVYVGSLWFVRLLVQDSIIHSTLAANHTLTRVFGNEVWPRIAPLLERNQAPSADLPDVDRRVRDFTAGSDIVKVKILALSGAVAYSSDPADMGKIYKDNAAFRQALDGIVSGNLEFRSSFTGMTGTLTDIDLVSSYVPILAADGRPTAIAELYIDRRPAMDQARLGLRKLAVSMAGFFFFAIFCLIFIVWQLDMARLRQDLQLAEHNESLIRLAAENAQAREAAEQATKAKSEFLATMSHEIRTPMNGIVGMTELLIDTGLTPERLRFAQTIRTSAESLLTILNDILDFSKLDAGRLQFESVGFGMQLHVEEAIDIIAPRLRGKNVDLGYWLAPEVRGQWLGDPVRLRQVILNLLGNAAKFTEFGAVTLHVVAGAAGRVRFIVADTGIGVPQEAQASLFGMFAQADSSTARRFGGTGLGLAICRRIVDGMGGEIGFSSEEGKGSTFWFEVPLPAEAKAEAEIEIPPPCLSGITVLVVDDMAVSGTINRDVLSEAGGQCHLVESVSQALAWLRQPGVLESAPVVVADQDMPLMGGMELLTMMRSDPHLAGLKMVVVVPGGNRDVIAQASQRGADLVLAAPCRHGDLVDAVLQVKGLGRSAAARAAEVTAPAAGLGHARPLNVLVVEDNLVNQEVAKGFLAALGHKVDVADDAGDGVAMVLRGGYDLVFMDLQLPDMDGMEATRLIRDLPGEHANIPIIAMTANVMEEDRRNCQEAGMDGFLPKPVRREALAALMAQWQAKITG</sequence>
<keyword evidence="5" id="KW-0175">Coiled coil</keyword>
<dbReference type="PROSITE" id="PS50110">
    <property type="entry name" value="RESPONSE_REGULATORY"/>
    <property type="match status" value="2"/>
</dbReference>
<evidence type="ECO:0000256" key="4">
    <source>
        <dbReference type="PROSITE-ProRule" id="PRU00169"/>
    </source>
</evidence>
<dbReference type="Proteomes" id="UP000680714">
    <property type="component" value="Unassembled WGS sequence"/>
</dbReference>
<dbReference type="InterPro" id="IPR036890">
    <property type="entry name" value="HATPase_C_sf"/>
</dbReference>
<keyword evidence="10" id="KW-1185">Reference proteome</keyword>
<name>A0ABS5I8I0_9PROT</name>
<feature type="domain" description="Response regulatory" evidence="8">
    <location>
        <begin position="639"/>
        <end position="756"/>
    </location>
</feature>
<accession>A0ABS5I8I0</accession>
<evidence type="ECO:0000256" key="5">
    <source>
        <dbReference type="SAM" id="Coils"/>
    </source>
</evidence>
<protein>
    <recommendedName>
        <fullName evidence="2">histidine kinase</fullName>
        <ecNumber evidence="2">2.7.13.3</ecNumber>
    </recommendedName>
</protein>
<dbReference type="SMART" id="SM00448">
    <property type="entry name" value="REC"/>
    <property type="match status" value="2"/>
</dbReference>
<dbReference type="SUPFAM" id="SSF55874">
    <property type="entry name" value="ATPase domain of HSP90 chaperone/DNA topoisomerase II/histidine kinase"/>
    <property type="match status" value="1"/>
</dbReference>
<dbReference type="SMART" id="SM00388">
    <property type="entry name" value="HisKA"/>
    <property type="match status" value="1"/>
</dbReference>
<dbReference type="CDD" id="cd16922">
    <property type="entry name" value="HATPase_EvgS-ArcB-TorS-like"/>
    <property type="match status" value="1"/>
</dbReference>
<evidence type="ECO:0000259" key="8">
    <source>
        <dbReference type="PROSITE" id="PS50110"/>
    </source>
</evidence>
<dbReference type="Gene3D" id="3.40.50.2300">
    <property type="match status" value="2"/>
</dbReference>
<feature type="modified residue" description="4-aspartylphosphate" evidence="4">
    <location>
        <position position="688"/>
    </location>
</feature>
<dbReference type="EC" id="2.7.13.3" evidence="2"/>
<dbReference type="InterPro" id="IPR003661">
    <property type="entry name" value="HisK_dim/P_dom"/>
</dbReference>
<evidence type="ECO:0000256" key="3">
    <source>
        <dbReference type="ARBA" id="ARBA00022553"/>
    </source>
</evidence>
<dbReference type="RefSeq" id="WP_211546181.1">
    <property type="nucleotide sequence ID" value="NZ_JAGTUF010000001.1"/>
</dbReference>
<evidence type="ECO:0000256" key="2">
    <source>
        <dbReference type="ARBA" id="ARBA00012438"/>
    </source>
</evidence>
<dbReference type="InterPro" id="IPR004358">
    <property type="entry name" value="Sig_transdc_His_kin-like_C"/>
</dbReference>